<dbReference type="AlphaFoldDB" id="A0A0G2HQ43"/>
<dbReference type="EMBL" id="LCZI01001668">
    <property type="protein sequence ID" value="KKZ59624.1"/>
    <property type="molecule type" value="Genomic_DNA"/>
</dbReference>
<protein>
    <submittedName>
        <fullName evidence="1">Uncharacterized protein</fullName>
    </submittedName>
</protein>
<dbReference type="VEuPathDB" id="FungiDB:EMCG_05382"/>
<dbReference type="Proteomes" id="UP000034164">
    <property type="component" value="Unassembled WGS sequence"/>
</dbReference>
<accession>A0A0G2HQ43</accession>
<comment type="caution">
    <text evidence="1">The sequence shown here is derived from an EMBL/GenBank/DDBJ whole genome shotgun (WGS) entry which is preliminary data.</text>
</comment>
<evidence type="ECO:0000313" key="1">
    <source>
        <dbReference type="EMBL" id="KKZ59624.1"/>
    </source>
</evidence>
<reference evidence="2" key="1">
    <citation type="journal article" date="2015" name="PLoS Genet.">
        <title>The dynamic genome and transcriptome of the human fungal pathogen Blastomyces and close relative Emmonsia.</title>
        <authorList>
            <person name="Munoz J.F."/>
            <person name="Gauthier G.M."/>
            <person name="Desjardins C.A."/>
            <person name="Gallo J.E."/>
            <person name="Holder J."/>
            <person name="Sullivan T.D."/>
            <person name="Marty A.J."/>
            <person name="Carmen J.C."/>
            <person name="Chen Z."/>
            <person name="Ding L."/>
            <person name="Gujja S."/>
            <person name="Magrini V."/>
            <person name="Misas E."/>
            <person name="Mitreva M."/>
            <person name="Priest M."/>
            <person name="Saif S."/>
            <person name="Whiston E.A."/>
            <person name="Young S."/>
            <person name="Zeng Q."/>
            <person name="Goldman W.E."/>
            <person name="Mardis E.R."/>
            <person name="Taylor J.W."/>
            <person name="McEwen J.G."/>
            <person name="Clay O.K."/>
            <person name="Klein B.S."/>
            <person name="Cuomo C.A."/>
        </authorList>
    </citation>
    <scope>NUCLEOTIDE SEQUENCE [LARGE SCALE GENOMIC DNA]</scope>
    <source>
        <strain evidence="2">UAMH 3008</strain>
    </source>
</reference>
<organism evidence="1 2">
    <name type="scientific">[Emmonsia] crescens</name>
    <dbReference type="NCBI Taxonomy" id="73230"/>
    <lineage>
        <taxon>Eukaryota</taxon>
        <taxon>Fungi</taxon>
        <taxon>Dikarya</taxon>
        <taxon>Ascomycota</taxon>
        <taxon>Pezizomycotina</taxon>
        <taxon>Eurotiomycetes</taxon>
        <taxon>Eurotiomycetidae</taxon>
        <taxon>Onygenales</taxon>
        <taxon>Ajellomycetaceae</taxon>
        <taxon>Emergomyces</taxon>
    </lineage>
</organism>
<evidence type="ECO:0000313" key="2">
    <source>
        <dbReference type="Proteomes" id="UP000034164"/>
    </source>
</evidence>
<proteinExistence type="predicted"/>
<name>A0A0G2HQ43_9EURO</name>
<sequence length="50" mass="5549">MRASATRARACMRTRRRGRSARIKVLCVCSGILKGILNSARWSIGRCKLG</sequence>
<gene>
    <name evidence="1" type="ORF">EMCG_05382</name>
</gene>